<proteinExistence type="predicted"/>
<evidence type="ECO:0000256" key="1">
    <source>
        <dbReference type="ARBA" id="ARBA00022448"/>
    </source>
</evidence>
<evidence type="ECO:0000313" key="6">
    <source>
        <dbReference type="EMBL" id="CAE7247580.1"/>
    </source>
</evidence>
<evidence type="ECO:0000256" key="3">
    <source>
        <dbReference type="ARBA" id="ARBA00022989"/>
    </source>
</evidence>
<dbReference type="SUPFAM" id="SSF52540">
    <property type="entry name" value="P-loop containing nucleoside triphosphate hydrolases"/>
    <property type="match status" value="1"/>
</dbReference>
<keyword evidence="2" id="KW-0812">Transmembrane</keyword>
<keyword evidence="3" id="KW-1133">Transmembrane helix</keyword>
<dbReference type="PANTHER" id="PTHR11384">
    <property type="entry name" value="ATP-BINDING CASSETTE, SUB-FAMILY D MEMBER"/>
    <property type="match status" value="1"/>
</dbReference>
<dbReference type="AlphaFoldDB" id="A0A812LP74"/>
<name>A0A812LP74_9DINO</name>
<dbReference type="Gene3D" id="3.40.50.300">
    <property type="entry name" value="P-loop containing nucleotide triphosphate hydrolases"/>
    <property type="match status" value="1"/>
</dbReference>
<evidence type="ECO:0000256" key="5">
    <source>
        <dbReference type="SAM" id="MobiDB-lite"/>
    </source>
</evidence>
<comment type="caution">
    <text evidence="6">The sequence shown here is derived from an EMBL/GenBank/DDBJ whole genome shotgun (WGS) entry which is preliminary data.</text>
</comment>
<dbReference type="OrthoDB" id="422637at2759"/>
<accession>A0A812LP74</accession>
<reference evidence="6" key="1">
    <citation type="submission" date="2021-02" db="EMBL/GenBank/DDBJ databases">
        <authorList>
            <person name="Dougan E. K."/>
            <person name="Rhodes N."/>
            <person name="Thang M."/>
            <person name="Chan C."/>
        </authorList>
    </citation>
    <scope>NUCLEOTIDE SEQUENCE</scope>
</reference>
<dbReference type="EMBL" id="CAJNDS010001112">
    <property type="protein sequence ID" value="CAE7247580.1"/>
    <property type="molecule type" value="Genomic_DNA"/>
</dbReference>
<keyword evidence="1" id="KW-0813">Transport</keyword>
<keyword evidence="4" id="KW-0472">Membrane</keyword>
<gene>
    <name evidence="6" type="ORF">SNAT2548_LOCUS11884</name>
</gene>
<organism evidence="6 7">
    <name type="scientific">Symbiodinium natans</name>
    <dbReference type="NCBI Taxonomy" id="878477"/>
    <lineage>
        <taxon>Eukaryota</taxon>
        <taxon>Sar</taxon>
        <taxon>Alveolata</taxon>
        <taxon>Dinophyceae</taxon>
        <taxon>Suessiales</taxon>
        <taxon>Symbiodiniaceae</taxon>
        <taxon>Symbiodinium</taxon>
    </lineage>
</organism>
<dbReference type="PANTHER" id="PTHR11384:SF59">
    <property type="entry name" value="LYSOSOMAL COBALAMIN TRANSPORTER ABCD4"/>
    <property type="match status" value="1"/>
</dbReference>
<evidence type="ECO:0000256" key="4">
    <source>
        <dbReference type="ARBA" id="ARBA00023136"/>
    </source>
</evidence>
<dbReference type="InterPro" id="IPR050835">
    <property type="entry name" value="ABC_transporter_sub-D"/>
</dbReference>
<feature type="region of interest" description="Disordered" evidence="5">
    <location>
        <begin position="156"/>
        <end position="182"/>
    </location>
</feature>
<dbReference type="InterPro" id="IPR027417">
    <property type="entry name" value="P-loop_NTPase"/>
</dbReference>
<evidence type="ECO:0000256" key="2">
    <source>
        <dbReference type="ARBA" id="ARBA00022692"/>
    </source>
</evidence>
<keyword evidence="7" id="KW-1185">Reference proteome</keyword>
<protein>
    <submittedName>
        <fullName evidence="6">Uncharacterized protein</fullName>
    </submittedName>
</protein>
<evidence type="ECO:0000313" key="7">
    <source>
        <dbReference type="Proteomes" id="UP000604046"/>
    </source>
</evidence>
<sequence>MTRKVLEEPAGFESACISLEVIPDAMFVQGFEFPPLPLRKLLCYPEPAEGDVELVLSLVGLQSLLPSAERAANWEELLSQEQQQRLSFARVLLRGPGLAVLDEPLANLEAEDACRLLQQLPAETALLTLSRTRRLAPAHTRVLELEVPSVETWVPSTSEKRKPVGRPARLGHRSAVGIKSPE</sequence>
<dbReference type="Proteomes" id="UP000604046">
    <property type="component" value="Unassembled WGS sequence"/>
</dbReference>